<proteinExistence type="predicted"/>
<protein>
    <submittedName>
        <fullName evidence="3">Ovule protein</fullName>
    </submittedName>
</protein>
<dbReference type="EMBL" id="UZAJ01018947">
    <property type="protein sequence ID" value="VDO83722.1"/>
    <property type="molecule type" value="Genomic_DNA"/>
</dbReference>
<evidence type="ECO:0000313" key="1">
    <source>
        <dbReference type="EMBL" id="VDO83722.1"/>
    </source>
</evidence>
<sequence length="79" mass="9205">MKMFLDWKTEKLAQLRLLPTISGCISVPARTRQSQHVAVEIVVGCQFPFTFRSTSKFRNFCWHFPQPEITYVQSIQANN</sequence>
<dbReference type="AlphaFoldDB" id="A0A183HXU6"/>
<reference evidence="3" key="1">
    <citation type="submission" date="2016-06" db="UniProtKB">
        <authorList>
            <consortium name="WormBaseParasite"/>
        </authorList>
    </citation>
    <scope>IDENTIFICATION</scope>
</reference>
<reference evidence="1 2" key="2">
    <citation type="submission" date="2018-11" db="EMBL/GenBank/DDBJ databases">
        <authorList>
            <consortium name="Pathogen Informatics"/>
        </authorList>
    </citation>
    <scope>NUCLEOTIDE SEQUENCE [LARGE SCALE GENOMIC DNA]</scope>
</reference>
<dbReference type="WBParaSite" id="OFLC_0001230901-mRNA-1">
    <property type="protein sequence ID" value="OFLC_0001230901-mRNA-1"/>
    <property type="gene ID" value="OFLC_0001230901"/>
</dbReference>
<evidence type="ECO:0000313" key="2">
    <source>
        <dbReference type="Proteomes" id="UP000267606"/>
    </source>
</evidence>
<keyword evidence="2" id="KW-1185">Reference proteome</keyword>
<accession>A0A183HXU6</accession>
<name>A0A183HXU6_9BILA</name>
<organism evidence="3">
    <name type="scientific">Onchocerca flexuosa</name>
    <dbReference type="NCBI Taxonomy" id="387005"/>
    <lineage>
        <taxon>Eukaryota</taxon>
        <taxon>Metazoa</taxon>
        <taxon>Ecdysozoa</taxon>
        <taxon>Nematoda</taxon>
        <taxon>Chromadorea</taxon>
        <taxon>Rhabditida</taxon>
        <taxon>Spirurina</taxon>
        <taxon>Spiruromorpha</taxon>
        <taxon>Filarioidea</taxon>
        <taxon>Onchocercidae</taxon>
        <taxon>Onchocerca</taxon>
    </lineage>
</organism>
<dbReference type="Proteomes" id="UP000267606">
    <property type="component" value="Unassembled WGS sequence"/>
</dbReference>
<gene>
    <name evidence="1" type="ORF">OFLC_LOCUS12307</name>
</gene>
<evidence type="ECO:0000313" key="3">
    <source>
        <dbReference type="WBParaSite" id="OFLC_0001230901-mRNA-1"/>
    </source>
</evidence>